<dbReference type="RefSeq" id="WP_200357397.1">
    <property type="nucleotide sequence ID" value="NZ_JAENIL010000042.1"/>
</dbReference>
<dbReference type="Pfam" id="PF00356">
    <property type="entry name" value="LacI"/>
    <property type="match status" value="1"/>
</dbReference>
<dbReference type="Gene3D" id="1.10.260.40">
    <property type="entry name" value="lambda repressor-like DNA-binding domains"/>
    <property type="match status" value="1"/>
</dbReference>
<keyword evidence="2 5" id="KW-0238">DNA-binding</keyword>
<dbReference type="PROSITE" id="PS50932">
    <property type="entry name" value="HTH_LACI_2"/>
    <property type="match status" value="1"/>
</dbReference>
<dbReference type="EMBL" id="JAENIL010000042">
    <property type="protein sequence ID" value="MBK1879185.1"/>
    <property type="molecule type" value="Genomic_DNA"/>
</dbReference>
<dbReference type="GO" id="GO:0000976">
    <property type="term" value="F:transcription cis-regulatory region binding"/>
    <property type="evidence" value="ECO:0007669"/>
    <property type="project" value="TreeGrafter"/>
</dbReference>
<name>A0A934VSN3_9BACT</name>
<keyword evidence="3" id="KW-0804">Transcription</keyword>
<dbReference type="SMART" id="SM00354">
    <property type="entry name" value="HTH_LACI"/>
    <property type="match status" value="1"/>
</dbReference>
<sequence length="348" mass="39110">MPPKREKSGQSKPTISDIAEKVGVSKATVSRALRGLPGQSEEMRLKIEQAARDLGYIKNPLVAALMTDLRFKKTAGYAPVLAYVHCLPWGTPLHPNMLVLRDAAISHAQGLGYAVEEFHLNEPGMNRERLLSIFKARGIRGVVFEHFFEGNVNLDVDLQEFASVAIGLTLKSPDLHRVVVDQYSSLFIAAQHLGEMGYRRIGVVIPRLRESFSHFKREAALHVLHQRCAEEDRIPICLLDDKQDTHIVMQWLRRFKPDVLLGTNSELLDFLESAGYKVPEDLGFVNLAWHEKDRECAGIRPNWDRAGIAAVNQVVDQLNRAEFGVPEYPLKSFIGGTWVEGATVRQRT</sequence>
<dbReference type="InterPro" id="IPR028082">
    <property type="entry name" value="Peripla_BP_I"/>
</dbReference>
<evidence type="ECO:0000313" key="5">
    <source>
        <dbReference type="EMBL" id="MBK1879185.1"/>
    </source>
</evidence>
<dbReference type="SUPFAM" id="SSF47413">
    <property type="entry name" value="lambda repressor-like DNA-binding domains"/>
    <property type="match status" value="1"/>
</dbReference>
<evidence type="ECO:0000256" key="3">
    <source>
        <dbReference type="ARBA" id="ARBA00023163"/>
    </source>
</evidence>
<dbReference type="CDD" id="cd01392">
    <property type="entry name" value="HTH_LacI"/>
    <property type="match status" value="1"/>
</dbReference>
<proteinExistence type="predicted"/>
<organism evidence="5 6">
    <name type="scientific">Pelagicoccus mobilis</name>
    <dbReference type="NCBI Taxonomy" id="415221"/>
    <lineage>
        <taxon>Bacteria</taxon>
        <taxon>Pseudomonadati</taxon>
        <taxon>Verrucomicrobiota</taxon>
        <taxon>Opitutia</taxon>
        <taxon>Puniceicoccales</taxon>
        <taxon>Pelagicoccaceae</taxon>
        <taxon>Pelagicoccus</taxon>
    </lineage>
</organism>
<evidence type="ECO:0000313" key="6">
    <source>
        <dbReference type="Proteomes" id="UP000617628"/>
    </source>
</evidence>
<evidence type="ECO:0000256" key="2">
    <source>
        <dbReference type="ARBA" id="ARBA00023125"/>
    </source>
</evidence>
<dbReference type="PANTHER" id="PTHR30146">
    <property type="entry name" value="LACI-RELATED TRANSCRIPTIONAL REPRESSOR"/>
    <property type="match status" value="1"/>
</dbReference>
<dbReference type="PROSITE" id="PS00356">
    <property type="entry name" value="HTH_LACI_1"/>
    <property type="match status" value="1"/>
</dbReference>
<keyword evidence="6" id="KW-1185">Reference proteome</keyword>
<feature type="domain" description="HTH lacI-type" evidence="4">
    <location>
        <begin position="13"/>
        <end position="67"/>
    </location>
</feature>
<dbReference type="PANTHER" id="PTHR30146:SF109">
    <property type="entry name" value="HTH-TYPE TRANSCRIPTIONAL REGULATOR GALS"/>
    <property type="match status" value="1"/>
</dbReference>
<dbReference type="GO" id="GO:0003700">
    <property type="term" value="F:DNA-binding transcription factor activity"/>
    <property type="evidence" value="ECO:0007669"/>
    <property type="project" value="TreeGrafter"/>
</dbReference>
<evidence type="ECO:0000256" key="1">
    <source>
        <dbReference type="ARBA" id="ARBA00023015"/>
    </source>
</evidence>
<dbReference type="Proteomes" id="UP000617628">
    <property type="component" value="Unassembled WGS sequence"/>
</dbReference>
<protein>
    <submittedName>
        <fullName evidence="5">LacI family DNA-binding transcriptional regulator</fullName>
    </submittedName>
</protein>
<reference evidence="5" key="1">
    <citation type="submission" date="2021-01" db="EMBL/GenBank/DDBJ databases">
        <title>Modified the classification status of verrucomicrobia.</title>
        <authorList>
            <person name="Feng X."/>
        </authorList>
    </citation>
    <scope>NUCLEOTIDE SEQUENCE</scope>
    <source>
        <strain evidence="5">KCTC 13126</strain>
    </source>
</reference>
<keyword evidence="1" id="KW-0805">Transcription regulation</keyword>
<dbReference type="SUPFAM" id="SSF53822">
    <property type="entry name" value="Periplasmic binding protein-like I"/>
    <property type="match status" value="1"/>
</dbReference>
<accession>A0A934VSN3</accession>
<dbReference type="Gene3D" id="3.40.50.2300">
    <property type="match status" value="2"/>
</dbReference>
<evidence type="ECO:0000259" key="4">
    <source>
        <dbReference type="PROSITE" id="PS50932"/>
    </source>
</evidence>
<dbReference type="InterPro" id="IPR000843">
    <property type="entry name" value="HTH_LacI"/>
</dbReference>
<gene>
    <name evidence="5" type="ORF">JIN87_20030</name>
</gene>
<dbReference type="AlphaFoldDB" id="A0A934VSN3"/>
<dbReference type="InterPro" id="IPR010982">
    <property type="entry name" value="Lambda_DNA-bd_dom_sf"/>
</dbReference>
<comment type="caution">
    <text evidence="5">The sequence shown here is derived from an EMBL/GenBank/DDBJ whole genome shotgun (WGS) entry which is preliminary data.</text>
</comment>